<dbReference type="NCBIfam" id="TIGR01200">
    <property type="entry name" value="GLPGLI"/>
    <property type="match status" value="1"/>
</dbReference>
<keyword evidence="4" id="KW-1185">Reference proteome</keyword>
<dbReference type="RefSeq" id="WP_320182746.1">
    <property type="nucleotide sequence ID" value="NZ_CP138332.1"/>
</dbReference>
<organism evidence="3 4">
    <name type="scientific">Sphingobacterium bambusae</name>
    <dbReference type="NCBI Taxonomy" id="662858"/>
    <lineage>
        <taxon>Bacteria</taxon>
        <taxon>Pseudomonadati</taxon>
        <taxon>Bacteroidota</taxon>
        <taxon>Sphingobacteriia</taxon>
        <taxon>Sphingobacteriales</taxon>
        <taxon>Sphingobacteriaceae</taxon>
        <taxon>Sphingobacterium</taxon>
    </lineage>
</organism>
<dbReference type="Pfam" id="PF09697">
    <property type="entry name" value="Porph_ging"/>
    <property type="match status" value="1"/>
</dbReference>
<feature type="region of interest" description="Disordered" evidence="1">
    <location>
        <begin position="93"/>
        <end position="145"/>
    </location>
</feature>
<feature type="signal peptide" evidence="2">
    <location>
        <begin position="1"/>
        <end position="23"/>
    </location>
</feature>
<feature type="compositionally biased region" description="Low complexity" evidence="1">
    <location>
        <begin position="107"/>
        <end position="125"/>
    </location>
</feature>
<evidence type="ECO:0000256" key="1">
    <source>
        <dbReference type="SAM" id="MobiDB-lite"/>
    </source>
</evidence>
<name>A0ABW6BFS5_9SPHI</name>
<dbReference type="Proteomes" id="UP001597525">
    <property type="component" value="Unassembled WGS sequence"/>
</dbReference>
<comment type="caution">
    <text evidence="3">The sequence shown here is derived from an EMBL/GenBank/DDBJ whole genome shotgun (WGS) entry which is preliminary data.</text>
</comment>
<protein>
    <submittedName>
        <fullName evidence="3">GLPGLI family protein</fullName>
    </submittedName>
</protein>
<feature type="chain" id="PRO_5046952433" evidence="2">
    <location>
        <begin position="24"/>
        <end position="302"/>
    </location>
</feature>
<proteinExistence type="predicted"/>
<reference evidence="4" key="1">
    <citation type="journal article" date="2019" name="Int. J. Syst. Evol. Microbiol.">
        <title>The Global Catalogue of Microorganisms (GCM) 10K type strain sequencing project: providing services to taxonomists for standard genome sequencing and annotation.</title>
        <authorList>
            <consortium name="The Broad Institute Genomics Platform"/>
            <consortium name="The Broad Institute Genome Sequencing Center for Infectious Disease"/>
            <person name="Wu L."/>
            <person name="Ma J."/>
        </authorList>
    </citation>
    <scope>NUCLEOTIDE SEQUENCE [LARGE SCALE GENOMIC DNA]</scope>
    <source>
        <strain evidence="4">KCTC 22814</strain>
    </source>
</reference>
<sequence>MIRKIYTSLAMACGFICTLQAQHAYFPNKGVISFEKEVYLRARVREMSNNAAGQNRGQNRGMMMRFGGNIDDIPEKNSAFFTLQFDENETLMRPVETEEQTASSATRNTGGQARGNAAGQARGSRTQQNNNRRPEGMARGGMRGGGQEKIFYQNIEEGTSLLQMELDEKYLLQDSLQQITWRFTDEYRDIAGYECRRVNGATPDSLYIIAFYTDQIPVSGGPALVHGLPGMILGLVIPEMHINYWARKIDFTVDNVSQSWKDKKAKEMGMQDLFRSLGNNRMFGGGSNPNQIKRNLLENLIY</sequence>
<accession>A0ABW6BFS5</accession>
<dbReference type="InterPro" id="IPR005901">
    <property type="entry name" value="GLPGLI"/>
</dbReference>
<evidence type="ECO:0000313" key="4">
    <source>
        <dbReference type="Proteomes" id="UP001597525"/>
    </source>
</evidence>
<gene>
    <name evidence="3" type="ORF">ACFS7Y_06620</name>
</gene>
<evidence type="ECO:0000313" key="3">
    <source>
        <dbReference type="EMBL" id="MFD2967051.1"/>
    </source>
</evidence>
<keyword evidence="2" id="KW-0732">Signal</keyword>
<evidence type="ECO:0000256" key="2">
    <source>
        <dbReference type="SAM" id="SignalP"/>
    </source>
</evidence>
<dbReference type="EMBL" id="JBHUPB010000004">
    <property type="protein sequence ID" value="MFD2967051.1"/>
    <property type="molecule type" value="Genomic_DNA"/>
</dbReference>